<proteinExistence type="predicted"/>
<evidence type="ECO:0000256" key="2">
    <source>
        <dbReference type="SAM" id="SignalP"/>
    </source>
</evidence>
<dbReference type="Pfam" id="PF09898">
    <property type="entry name" value="DUF2125"/>
    <property type="match status" value="1"/>
</dbReference>
<feature type="region of interest" description="Disordered" evidence="1">
    <location>
        <begin position="403"/>
        <end position="439"/>
    </location>
</feature>
<evidence type="ECO:0000256" key="1">
    <source>
        <dbReference type="SAM" id="MobiDB-lite"/>
    </source>
</evidence>
<dbReference type="RefSeq" id="WP_272858863.1">
    <property type="nucleotide sequence ID" value="NZ_CP067134.1"/>
</dbReference>
<feature type="signal peptide" evidence="2">
    <location>
        <begin position="1"/>
        <end position="21"/>
    </location>
</feature>
<keyword evidence="2" id="KW-0732">Signal</keyword>
<keyword evidence="4" id="KW-1185">Reference proteome</keyword>
<accession>A0ABY7SV24</accession>
<dbReference type="InterPro" id="IPR018666">
    <property type="entry name" value="DUF2125"/>
</dbReference>
<feature type="region of interest" description="Disordered" evidence="1">
    <location>
        <begin position="268"/>
        <end position="288"/>
    </location>
</feature>
<name>A0ABY7SV24_9RHOB</name>
<feature type="chain" id="PRO_5046998466" evidence="2">
    <location>
        <begin position="22"/>
        <end position="541"/>
    </location>
</feature>
<dbReference type="Proteomes" id="UP001218412">
    <property type="component" value="Chromosome"/>
</dbReference>
<dbReference type="EMBL" id="CP067134">
    <property type="protein sequence ID" value="WCR10783.1"/>
    <property type="molecule type" value="Genomic_DNA"/>
</dbReference>
<sequence>MFRTVATSAAALIAAASPVLADVTPAQVWDNISKYYTDMGYQVTTGSRDEAGDTLTLSDVEISADTDSSDVSITVPSMVLQQTGDQKVRTVIEGEITADMTSQMPEQDDATAHIVIAIPQNEMISAGSPGDILHQVVYPELLLSARFNGGQTADGTDGATGDMPVQVRMTDVAGSYRSVDGAGARSTYDMTAADLDLKLDLKDISPDEDSGETGSVTAHTIVDGLTITGSMVAPDGPFDMTENLHGALNAGLVIDGSFAMGPMTGSAEFSSTDADGAETSGNASFSNESSKLTMALSRDALTYRGSAKGSMAEMNLADLPFPISYAVDSATGGLSFPVSKADGPQPFTLSYALAGLTLADGIWDLFDPEGQLPRDPASLTVDLEGTATVAEDLLDPAMAERMDRAAQADGEAEDAEGDGSGQQDETSGDPAMPPMPFRPETITINQLTLQAVGATVDVTGDLTLPQDADQPVGTVQGSFQGVNTLLDTLVAMGVVPQEQMMGARMMLAMFARPSEDDPATLVSELEFRPDGSILANGQQVK</sequence>
<organism evidence="3 4">
    <name type="scientific">Paracoccus stylophorae</name>
    <dbReference type="NCBI Taxonomy" id="659350"/>
    <lineage>
        <taxon>Bacteria</taxon>
        <taxon>Pseudomonadati</taxon>
        <taxon>Pseudomonadota</taxon>
        <taxon>Alphaproteobacteria</taxon>
        <taxon>Rhodobacterales</taxon>
        <taxon>Paracoccaceae</taxon>
        <taxon>Paracoccus</taxon>
    </lineage>
</organism>
<evidence type="ECO:0000313" key="3">
    <source>
        <dbReference type="EMBL" id="WCR10783.1"/>
    </source>
</evidence>
<protein>
    <submittedName>
        <fullName evidence="3">DUF2125 domain-containing protein</fullName>
    </submittedName>
</protein>
<gene>
    <name evidence="3" type="ORF">JHW45_17410</name>
</gene>
<evidence type="ECO:0000313" key="4">
    <source>
        <dbReference type="Proteomes" id="UP001218412"/>
    </source>
</evidence>
<reference evidence="3 4" key="1">
    <citation type="submission" date="2021-01" db="EMBL/GenBank/DDBJ databases">
        <title>Biogeographic distribution of Paracoccus.</title>
        <authorList>
            <person name="Hollensteiner J."/>
            <person name="Leineberger J."/>
            <person name="Brinkhoff T."/>
            <person name="Daniel R."/>
        </authorList>
    </citation>
    <scope>NUCLEOTIDE SEQUENCE [LARGE SCALE GENOMIC DNA]</scope>
    <source>
        <strain evidence="3 4">LMG25392</strain>
    </source>
</reference>